<dbReference type="Ensembl" id="ENSGEVT00005014328.1">
    <property type="protein sequence ID" value="ENSGEVP00005013675.1"/>
    <property type="gene ID" value="ENSGEVG00005009745.1"/>
</dbReference>
<dbReference type="Proteomes" id="UP000694390">
    <property type="component" value="Chromosome 12"/>
</dbReference>
<proteinExistence type="inferred from homology"/>
<organism evidence="4 5">
    <name type="scientific">Gopherus evgoodei</name>
    <name type="common">Goodes thornscrub tortoise</name>
    <dbReference type="NCBI Taxonomy" id="1825980"/>
    <lineage>
        <taxon>Eukaryota</taxon>
        <taxon>Metazoa</taxon>
        <taxon>Chordata</taxon>
        <taxon>Craniata</taxon>
        <taxon>Vertebrata</taxon>
        <taxon>Euteleostomi</taxon>
        <taxon>Archelosauria</taxon>
        <taxon>Testudinata</taxon>
        <taxon>Testudines</taxon>
        <taxon>Cryptodira</taxon>
        <taxon>Durocryptodira</taxon>
        <taxon>Testudinoidea</taxon>
        <taxon>Testudinidae</taxon>
        <taxon>Gopherus</taxon>
    </lineage>
</organism>
<evidence type="ECO:0000256" key="3">
    <source>
        <dbReference type="SAM" id="MobiDB-lite"/>
    </source>
</evidence>
<name>A0A8C4WBH1_9SAUR</name>
<dbReference type="GeneTree" id="ENSGT00390000018903"/>
<evidence type="ECO:0000256" key="2">
    <source>
        <dbReference type="ARBA" id="ARBA00040078"/>
    </source>
</evidence>
<reference evidence="4" key="2">
    <citation type="submission" date="2025-08" db="UniProtKB">
        <authorList>
            <consortium name="Ensembl"/>
        </authorList>
    </citation>
    <scope>IDENTIFICATION</scope>
</reference>
<accession>A0A8C4WBH1</accession>
<evidence type="ECO:0000313" key="5">
    <source>
        <dbReference type="Proteomes" id="UP000694390"/>
    </source>
</evidence>
<feature type="region of interest" description="Disordered" evidence="3">
    <location>
        <begin position="90"/>
        <end position="171"/>
    </location>
</feature>
<dbReference type="PANTHER" id="PTHR16294:SF4">
    <property type="entry name" value="DYSBINDIN DOMAIN-CONTAINING PROTEIN 1"/>
    <property type="match status" value="1"/>
</dbReference>
<evidence type="ECO:0000256" key="1">
    <source>
        <dbReference type="ARBA" id="ARBA00008686"/>
    </source>
</evidence>
<dbReference type="GO" id="GO:0005737">
    <property type="term" value="C:cytoplasm"/>
    <property type="evidence" value="ECO:0007669"/>
    <property type="project" value="InterPro"/>
</dbReference>
<feature type="compositionally biased region" description="Pro residues" evidence="3">
    <location>
        <begin position="162"/>
        <end position="171"/>
    </location>
</feature>
<sequence>MEAPGGAGTPERVREAQTLERAAGILAHGPVEEPPSPPAAEQGGIPIPSSGLLQVAERRQPLSSVSSLEVHFDALDLIELPEVWDQEHAEVFADSDDENVASESPAGLHPHPIPRAGDLPSPSWTTTKGEQGREKKHLSDSELQVPGGGEASGGIGGWEPWCPSPPIPDSL</sequence>
<dbReference type="InterPro" id="IPR007531">
    <property type="entry name" value="Dysbindin"/>
</dbReference>
<comment type="similarity">
    <text evidence="1">Belongs to the dysbindin family.</text>
</comment>
<reference evidence="4" key="1">
    <citation type="submission" date="2019-06" db="EMBL/GenBank/DDBJ databases">
        <title>G10K-VGP Goodes thornscrub tortoise genome, primary haplotype.</title>
        <authorList>
            <person name="Murphy B."/>
            <person name="Edwards T."/>
            <person name="Rhie A."/>
            <person name="Koren S."/>
            <person name="Phillippy A."/>
            <person name="Fedrigo O."/>
            <person name="Haase B."/>
            <person name="Mountcastle J."/>
            <person name="Lewin H."/>
            <person name="Damas J."/>
            <person name="Howe K."/>
            <person name="Formenti G."/>
            <person name="Myers G."/>
            <person name="Durbin R."/>
            <person name="Jarvis E.D."/>
        </authorList>
    </citation>
    <scope>NUCLEOTIDE SEQUENCE [LARGE SCALE GENOMIC DNA]</scope>
</reference>
<dbReference type="PANTHER" id="PTHR16294">
    <property type="entry name" value="DYSTROBREVIN BINDING PROTEIN 1 DYSBINDIN"/>
    <property type="match status" value="1"/>
</dbReference>
<gene>
    <name evidence="4" type="primary">DBNDD1</name>
</gene>
<keyword evidence="5" id="KW-1185">Reference proteome</keyword>
<evidence type="ECO:0000313" key="4">
    <source>
        <dbReference type="Ensembl" id="ENSGEVP00005013675.1"/>
    </source>
</evidence>
<feature type="region of interest" description="Disordered" evidence="3">
    <location>
        <begin position="19"/>
        <end position="51"/>
    </location>
</feature>
<dbReference type="Pfam" id="PF04440">
    <property type="entry name" value="Dysbindin"/>
    <property type="match status" value="1"/>
</dbReference>
<dbReference type="AlphaFoldDB" id="A0A8C4WBH1"/>
<feature type="compositionally biased region" description="Basic and acidic residues" evidence="3">
    <location>
        <begin position="130"/>
        <end position="140"/>
    </location>
</feature>
<protein>
    <recommendedName>
        <fullName evidence="2">Dysbindin domain-containing protein 1</fullName>
    </recommendedName>
</protein>
<reference evidence="4" key="3">
    <citation type="submission" date="2025-09" db="UniProtKB">
        <authorList>
            <consortium name="Ensembl"/>
        </authorList>
    </citation>
    <scope>IDENTIFICATION</scope>
</reference>
<dbReference type="OrthoDB" id="9891754at2759"/>
<feature type="compositionally biased region" description="Gly residues" evidence="3">
    <location>
        <begin position="146"/>
        <end position="157"/>
    </location>
</feature>